<evidence type="ECO:0000313" key="1">
    <source>
        <dbReference type="EMBL" id="RAW43480.1"/>
    </source>
</evidence>
<dbReference type="OrthoDB" id="129138at2759"/>
<gene>
    <name evidence="1" type="ORF">PC110_g386</name>
</gene>
<dbReference type="VEuPathDB" id="FungiDB:PC110_g386"/>
<protein>
    <submittedName>
        <fullName evidence="1">Uncharacterized protein</fullName>
    </submittedName>
</protein>
<organism evidence="1 2">
    <name type="scientific">Phytophthora cactorum</name>
    <dbReference type="NCBI Taxonomy" id="29920"/>
    <lineage>
        <taxon>Eukaryota</taxon>
        <taxon>Sar</taxon>
        <taxon>Stramenopiles</taxon>
        <taxon>Oomycota</taxon>
        <taxon>Peronosporomycetes</taxon>
        <taxon>Peronosporales</taxon>
        <taxon>Peronosporaceae</taxon>
        <taxon>Phytophthora</taxon>
    </lineage>
</organism>
<dbReference type="AlphaFoldDB" id="A0A329T4C0"/>
<name>A0A329T4C0_9STRA</name>
<dbReference type="EMBL" id="MJFZ01000004">
    <property type="protein sequence ID" value="RAW43480.1"/>
    <property type="molecule type" value="Genomic_DNA"/>
</dbReference>
<keyword evidence="2" id="KW-1185">Reference proteome</keyword>
<comment type="caution">
    <text evidence="1">The sequence shown here is derived from an EMBL/GenBank/DDBJ whole genome shotgun (WGS) entry which is preliminary data.</text>
</comment>
<reference evidence="1 2" key="1">
    <citation type="submission" date="2018-01" db="EMBL/GenBank/DDBJ databases">
        <title>Draft genome of the strawberry crown rot pathogen Phytophthora cactorum.</title>
        <authorList>
            <person name="Armitage A.D."/>
            <person name="Lysoe E."/>
            <person name="Nellist C.F."/>
            <person name="Harrison R.J."/>
            <person name="Brurberg M.B."/>
        </authorList>
    </citation>
    <scope>NUCLEOTIDE SEQUENCE [LARGE SCALE GENOMIC DNA]</scope>
    <source>
        <strain evidence="1 2">10300</strain>
    </source>
</reference>
<dbReference type="STRING" id="29920.A0A329T4C0"/>
<accession>A0A329T4C0</accession>
<proteinExistence type="predicted"/>
<sequence length="127" mass="14946">MDQAIWKRLAGTFGDVATDLEKDWQRIWWIMSSICVTVLWVQRTRVVFHGEELTLERSAKELRSTILRQLRALTKRERSQPHTKIRGTKLQLCLELLTVPTGEALKDWHHLQPRRAFRLQVVSSLCQ</sequence>
<evidence type="ECO:0000313" key="2">
    <source>
        <dbReference type="Proteomes" id="UP000251314"/>
    </source>
</evidence>
<dbReference type="Proteomes" id="UP000251314">
    <property type="component" value="Unassembled WGS sequence"/>
</dbReference>